<comment type="function">
    <text evidence="2">Catalyzes the reversible conversion of 3-phosphohydroxypyruvate to phosphoserine and of 3-hydroxy-2-oxo-4-phosphonooxybutanoate to phosphohydroxythreonine.</text>
</comment>
<comment type="catalytic activity">
    <reaction evidence="14">
        <text>4-(phosphooxy)-L-threonine + 2-oxoglutarate = (R)-3-hydroxy-2-oxo-4-phosphooxybutanoate + L-glutamate</text>
        <dbReference type="Rhea" id="RHEA:16573"/>
        <dbReference type="ChEBI" id="CHEBI:16810"/>
        <dbReference type="ChEBI" id="CHEBI:29985"/>
        <dbReference type="ChEBI" id="CHEBI:58452"/>
        <dbReference type="ChEBI" id="CHEBI:58538"/>
        <dbReference type="EC" id="2.6.1.52"/>
    </reaction>
</comment>
<evidence type="ECO:0000256" key="15">
    <source>
        <dbReference type="ARBA" id="ARBA00049007"/>
    </source>
</evidence>
<keyword evidence="7 17" id="KW-0032">Aminotransferase</keyword>
<evidence type="ECO:0000256" key="4">
    <source>
        <dbReference type="ARBA" id="ARBA00006904"/>
    </source>
</evidence>
<comment type="catalytic activity">
    <reaction evidence="15">
        <text>O-phospho-L-serine + 2-oxoglutarate = 3-phosphooxypyruvate + L-glutamate</text>
        <dbReference type="Rhea" id="RHEA:14329"/>
        <dbReference type="ChEBI" id="CHEBI:16810"/>
        <dbReference type="ChEBI" id="CHEBI:18110"/>
        <dbReference type="ChEBI" id="CHEBI:29985"/>
        <dbReference type="ChEBI" id="CHEBI:57524"/>
        <dbReference type="EC" id="2.6.1.52"/>
    </reaction>
</comment>
<evidence type="ECO:0000313" key="17">
    <source>
        <dbReference type="EMBL" id="NYE73555.1"/>
    </source>
</evidence>
<keyword evidence="9 17" id="KW-0808">Transferase</keyword>
<dbReference type="RefSeq" id="WP_179755130.1">
    <property type="nucleotide sequence ID" value="NZ_JACCBU010000001.1"/>
</dbReference>
<feature type="domain" description="Aminotransferase class V" evidence="16">
    <location>
        <begin position="143"/>
        <end position="331"/>
    </location>
</feature>
<accession>A0A7Y9IBB2</accession>
<organism evidence="17 18">
    <name type="scientific">Microlunatus parietis</name>
    <dbReference type="NCBI Taxonomy" id="682979"/>
    <lineage>
        <taxon>Bacteria</taxon>
        <taxon>Bacillati</taxon>
        <taxon>Actinomycetota</taxon>
        <taxon>Actinomycetes</taxon>
        <taxon>Propionibacteriales</taxon>
        <taxon>Propionibacteriaceae</taxon>
        <taxon>Microlunatus</taxon>
    </lineage>
</organism>
<dbReference type="GO" id="GO:0004648">
    <property type="term" value="F:O-phospho-L-serine:2-oxoglutarate aminotransferase activity"/>
    <property type="evidence" value="ECO:0007669"/>
    <property type="project" value="UniProtKB-EC"/>
</dbReference>
<dbReference type="Gene3D" id="3.40.640.10">
    <property type="entry name" value="Type I PLP-dependent aspartate aminotransferase-like (Major domain)"/>
    <property type="match status" value="1"/>
</dbReference>
<dbReference type="Proteomes" id="UP000569914">
    <property type="component" value="Unassembled WGS sequence"/>
</dbReference>
<evidence type="ECO:0000256" key="13">
    <source>
        <dbReference type="ARBA" id="ARBA00031421"/>
    </source>
</evidence>
<dbReference type="GO" id="GO:0006564">
    <property type="term" value="P:L-serine biosynthetic process"/>
    <property type="evidence" value="ECO:0007669"/>
    <property type="project" value="UniProtKB-KW"/>
</dbReference>
<comment type="caution">
    <text evidence="17">The sequence shown here is derived from an EMBL/GenBank/DDBJ whole genome shotgun (WGS) entry which is preliminary data.</text>
</comment>
<evidence type="ECO:0000256" key="9">
    <source>
        <dbReference type="ARBA" id="ARBA00022679"/>
    </source>
</evidence>
<dbReference type="Gene3D" id="3.90.1150.10">
    <property type="entry name" value="Aspartate Aminotransferase, domain 1"/>
    <property type="match status" value="1"/>
</dbReference>
<keyword evidence="10" id="KW-0663">Pyridoxal phosphate</keyword>
<name>A0A7Y9IBB2_9ACTN</name>
<dbReference type="SUPFAM" id="SSF53383">
    <property type="entry name" value="PLP-dependent transferases"/>
    <property type="match status" value="1"/>
</dbReference>
<dbReference type="NCBIfam" id="TIGR01366">
    <property type="entry name" value="serC_3"/>
    <property type="match status" value="1"/>
</dbReference>
<evidence type="ECO:0000259" key="16">
    <source>
        <dbReference type="Pfam" id="PF00266"/>
    </source>
</evidence>
<dbReference type="InterPro" id="IPR015422">
    <property type="entry name" value="PyrdxlP-dep_Trfase_small"/>
</dbReference>
<comment type="pathway">
    <text evidence="3">Amino-acid biosynthesis; L-serine biosynthesis; L-serine from 3-phospho-D-glycerate: step 2/3.</text>
</comment>
<dbReference type="InterPro" id="IPR015421">
    <property type="entry name" value="PyrdxlP-dep_Trfase_major"/>
</dbReference>
<evidence type="ECO:0000256" key="5">
    <source>
        <dbReference type="ARBA" id="ARBA00013030"/>
    </source>
</evidence>
<evidence type="ECO:0000256" key="7">
    <source>
        <dbReference type="ARBA" id="ARBA00022576"/>
    </source>
</evidence>
<evidence type="ECO:0000256" key="6">
    <source>
        <dbReference type="ARBA" id="ARBA00022490"/>
    </source>
</evidence>
<dbReference type="PANTHER" id="PTHR21152:SF40">
    <property type="entry name" value="ALANINE--GLYOXYLATE AMINOTRANSFERASE"/>
    <property type="match status" value="1"/>
</dbReference>
<dbReference type="UniPathway" id="UPA00135">
    <property type="reaction ID" value="UER00197"/>
</dbReference>
<dbReference type="EC" id="2.6.1.52" evidence="5"/>
<keyword evidence="8" id="KW-0028">Amino-acid biosynthesis</keyword>
<keyword evidence="6" id="KW-0963">Cytoplasm</keyword>
<evidence type="ECO:0000256" key="11">
    <source>
        <dbReference type="ARBA" id="ARBA00023096"/>
    </source>
</evidence>
<keyword evidence="11" id="KW-0664">Pyridoxine biosynthesis</keyword>
<evidence type="ECO:0000256" key="2">
    <source>
        <dbReference type="ARBA" id="ARBA00003483"/>
    </source>
</evidence>
<dbReference type="InterPro" id="IPR000192">
    <property type="entry name" value="Aminotrans_V_dom"/>
</dbReference>
<reference evidence="17 18" key="1">
    <citation type="submission" date="2020-07" db="EMBL/GenBank/DDBJ databases">
        <title>Sequencing the genomes of 1000 actinobacteria strains.</title>
        <authorList>
            <person name="Klenk H.-P."/>
        </authorList>
    </citation>
    <scope>NUCLEOTIDE SEQUENCE [LARGE SCALE GENOMIC DNA]</scope>
    <source>
        <strain evidence="17 18">DSM 22083</strain>
    </source>
</reference>
<protein>
    <recommendedName>
        <fullName evidence="5">phosphoserine transaminase</fullName>
        <ecNumber evidence="5">2.6.1.52</ecNumber>
    </recommendedName>
    <alternativeName>
        <fullName evidence="13">Phosphohydroxythreonine aminotransferase</fullName>
    </alternativeName>
</protein>
<evidence type="ECO:0000256" key="3">
    <source>
        <dbReference type="ARBA" id="ARBA00005099"/>
    </source>
</evidence>
<dbReference type="PANTHER" id="PTHR21152">
    <property type="entry name" value="AMINOTRANSFERASE CLASS V"/>
    <property type="match status" value="1"/>
</dbReference>
<sequence length="373" mass="39504">MTELKIPADLLPADGRFGSGPAKIRPESIKALAVDRADLLGTSHRQAPIRRLVAEVKEGLATLFALPDGYQVVLGNGGSTLFWDLAIASLIRRRSAHGSFGEFSAKFAAAAAAAPHLEDPAVLFAEPGSIVVPAAVPGVDSYAWAHNETSTGAIAPVARVQGADEDALMIIDGTSAAGGVQVDVAESDVYYFAPQKTFGSDGGLWLALLSPAALDRAAEIAATDRWIPESLSLATAIDNSAKDQTLNTPAIATLIMLADQLRWLNDHGGLPFAAARTAESSTRLYDWAEASPVATPFVADHAQRSPVVGTIDFTGVDAARIAAVLRENGVVDTEPYRKLGRNQLRVGMYPNVDPDDVSRLCRCIDWILERVAD</sequence>
<evidence type="ECO:0000256" key="1">
    <source>
        <dbReference type="ARBA" id="ARBA00001933"/>
    </source>
</evidence>
<dbReference type="GO" id="GO:0008615">
    <property type="term" value="P:pyridoxine biosynthetic process"/>
    <property type="evidence" value="ECO:0007669"/>
    <property type="project" value="UniProtKB-KW"/>
</dbReference>
<dbReference type="InterPro" id="IPR006272">
    <property type="entry name" value="Pser_aminoTfrase_mycobac"/>
</dbReference>
<evidence type="ECO:0000256" key="12">
    <source>
        <dbReference type="ARBA" id="ARBA00023299"/>
    </source>
</evidence>
<proteinExistence type="inferred from homology"/>
<dbReference type="GO" id="GO:0004760">
    <property type="term" value="F:L-serine-pyruvate transaminase activity"/>
    <property type="evidence" value="ECO:0007669"/>
    <property type="project" value="TreeGrafter"/>
</dbReference>
<evidence type="ECO:0000256" key="8">
    <source>
        <dbReference type="ARBA" id="ARBA00022605"/>
    </source>
</evidence>
<dbReference type="EMBL" id="JACCBU010000001">
    <property type="protein sequence ID" value="NYE73555.1"/>
    <property type="molecule type" value="Genomic_DNA"/>
</dbReference>
<keyword evidence="12" id="KW-0718">Serine biosynthesis</keyword>
<comment type="similarity">
    <text evidence="4">Belongs to the class-V pyridoxal-phosphate-dependent aminotransferase family. SerC subfamily.</text>
</comment>
<gene>
    <name evidence="17" type="ORF">BKA15_004884</name>
</gene>
<evidence type="ECO:0000256" key="10">
    <source>
        <dbReference type="ARBA" id="ARBA00022898"/>
    </source>
</evidence>
<dbReference type="GO" id="GO:0019265">
    <property type="term" value="P:glycine biosynthetic process, by transamination of glyoxylate"/>
    <property type="evidence" value="ECO:0007669"/>
    <property type="project" value="TreeGrafter"/>
</dbReference>
<comment type="cofactor">
    <cofactor evidence="1">
        <name>pyridoxal 5'-phosphate</name>
        <dbReference type="ChEBI" id="CHEBI:597326"/>
    </cofactor>
</comment>
<keyword evidence="18" id="KW-1185">Reference proteome</keyword>
<evidence type="ECO:0000256" key="14">
    <source>
        <dbReference type="ARBA" id="ARBA00047630"/>
    </source>
</evidence>
<dbReference type="Pfam" id="PF00266">
    <property type="entry name" value="Aminotran_5"/>
    <property type="match status" value="1"/>
</dbReference>
<dbReference type="PIRSF" id="PIRSF000525">
    <property type="entry name" value="SerC"/>
    <property type="match status" value="1"/>
</dbReference>
<evidence type="ECO:0000313" key="18">
    <source>
        <dbReference type="Proteomes" id="UP000569914"/>
    </source>
</evidence>
<dbReference type="InterPro" id="IPR015424">
    <property type="entry name" value="PyrdxlP-dep_Trfase"/>
</dbReference>
<dbReference type="InterPro" id="IPR022278">
    <property type="entry name" value="Pser_aminoTfrase"/>
</dbReference>
<dbReference type="GO" id="GO:0008453">
    <property type="term" value="F:alanine-glyoxylate transaminase activity"/>
    <property type="evidence" value="ECO:0007669"/>
    <property type="project" value="TreeGrafter"/>
</dbReference>
<dbReference type="AlphaFoldDB" id="A0A7Y9IBB2"/>